<reference evidence="2" key="1">
    <citation type="journal article" date="2023" name="Nat. Plants">
        <title>Single-cell RNA sequencing provides a high-resolution roadmap for understanding the multicellular compartmentation of specialized metabolism.</title>
        <authorList>
            <person name="Sun S."/>
            <person name="Shen X."/>
            <person name="Li Y."/>
            <person name="Li Y."/>
            <person name="Wang S."/>
            <person name="Li R."/>
            <person name="Zhang H."/>
            <person name="Shen G."/>
            <person name="Guo B."/>
            <person name="Wei J."/>
            <person name="Xu J."/>
            <person name="St-Pierre B."/>
            <person name="Chen S."/>
            <person name="Sun C."/>
        </authorList>
    </citation>
    <scope>NUCLEOTIDE SEQUENCE [LARGE SCALE GENOMIC DNA]</scope>
</reference>
<evidence type="ECO:0000313" key="2">
    <source>
        <dbReference type="Proteomes" id="UP001060085"/>
    </source>
</evidence>
<proteinExistence type="predicted"/>
<evidence type="ECO:0000313" key="1">
    <source>
        <dbReference type="EMBL" id="KAI5677674.1"/>
    </source>
</evidence>
<accession>A0ACC0BYB0</accession>
<dbReference type="EMBL" id="CM044702">
    <property type="protein sequence ID" value="KAI5677674.1"/>
    <property type="molecule type" value="Genomic_DNA"/>
</dbReference>
<name>A0ACC0BYB0_CATRO</name>
<sequence length="97" mass="11031">MGPLCQEHPFRRAYQRSYELTNTLPTLRGFGNQKSKGSCPPIGSLDVHRRIIILIIRKGACAHIILNSCSSVSQAIIKFDEIAELNKRHIKGLQYRR</sequence>
<protein>
    <submittedName>
        <fullName evidence="1">Uncharacterized protein</fullName>
    </submittedName>
</protein>
<organism evidence="1 2">
    <name type="scientific">Catharanthus roseus</name>
    <name type="common">Madagascar periwinkle</name>
    <name type="synonym">Vinca rosea</name>
    <dbReference type="NCBI Taxonomy" id="4058"/>
    <lineage>
        <taxon>Eukaryota</taxon>
        <taxon>Viridiplantae</taxon>
        <taxon>Streptophyta</taxon>
        <taxon>Embryophyta</taxon>
        <taxon>Tracheophyta</taxon>
        <taxon>Spermatophyta</taxon>
        <taxon>Magnoliopsida</taxon>
        <taxon>eudicotyledons</taxon>
        <taxon>Gunneridae</taxon>
        <taxon>Pentapetalae</taxon>
        <taxon>asterids</taxon>
        <taxon>lamiids</taxon>
        <taxon>Gentianales</taxon>
        <taxon>Apocynaceae</taxon>
        <taxon>Rauvolfioideae</taxon>
        <taxon>Vinceae</taxon>
        <taxon>Catharanthinae</taxon>
        <taxon>Catharanthus</taxon>
    </lineage>
</organism>
<gene>
    <name evidence="1" type="ORF">M9H77_08624</name>
</gene>
<keyword evidence="2" id="KW-1185">Reference proteome</keyword>
<dbReference type="Proteomes" id="UP001060085">
    <property type="component" value="Linkage Group LG02"/>
</dbReference>
<comment type="caution">
    <text evidence="1">The sequence shown here is derived from an EMBL/GenBank/DDBJ whole genome shotgun (WGS) entry which is preliminary data.</text>
</comment>